<dbReference type="eggNOG" id="ENOG502QWTY">
    <property type="taxonomic scope" value="Eukaryota"/>
</dbReference>
<accession>L1LG47</accession>
<evidence type="ECO:0000313" key="2">
    <source>
        <dbReference type="EMBL" id="EKX74235.1"/>
    </source>
</evidence>
<evidence type="ECO:0000313" key="3">
    <source>
        <dbReference type="Proteomes" id="UP000031512"/>
    </source>
</evidence>
<reference evidence="2 3" key="1">
    <citation type="journal article" date="2012" name="BMC Genomics">
        <title>Comparative genomic analysis and phylogenetic position of Theileria equi.</title>
        <authorList>
            <person name="Kappmeyer L.S."/>
            <person name="Thiagarajan M."/>
            <person name="Herndon D.R."/>
            <person name="Ramsay J.D."/>
            <person name="Caler E."/>
            <person name="Djikeng A."/>
            <person name="Gillespie J.J."/>
            <person name="Lau A.O."/>
            <person name="Roalson E.H."/>
            <person name="Silva J.C."/>
            <person name="Silva M.G."/>
            <person name="Suarez C.E."/>
            <person name="Ueti M.W."/>
            <person name="Nene V.M."/>
            <person name="Mealey R.H."/>
            <person name="Knowles D.P."/>
            <person name="Brayton K.A."/>
        </authorList>
    </citation>
    <scope>NUCLEOTIDE SEQUENCE [LARGE SCALE GENOMIC DNA]</scope>
    <source>
        <strain evidence="2 3">WA</strain>
    </source>
</reference>
<keyword evidence="1" id="KW-0175">Coiled coil</keyword>
<dbReference type="AlphaFoldDB" id="L1LG47"/>
<dbReference type="GeneID" id="15807683"/>
<feature type="coiled-coil region" evidence="1">
    <location>
        <begin position="160"/>
        <end position="190"/>
    </location>
</feature>
<dbReference type="RefSeq" id="XP_004833687.1">
    <property type="nucleotide sequence ID" value="XM_004833630.1"/>
</dbReference>
<dbReference type="Proteomes" id="UP000031512">
    <property type="component" value="Unassembled WGS sequence"/>
</dbReference>
<name>L1LG47_THEEQ</name>
<dbReference type="KEGG" id="beq:BEWA_042730"/>
<organism evidence="2 3">
    <name type="scientific">Theileria equi strain WA</name>
    <dbReference type="NCBI Taxonomy" id="1537102"/>
    <lineage>
        <taxon>Eukaryota</taxon>
        <taxon>Sar</taxon>
        <taxon>Alveolata</taxon>
        <taxon>Apicomplexa</taxon>
        <taxon>Aconoidasida</taxon>
        <taxon>Piroplasmida</taxon>
        <taxon>Theileriidae</taxon>
        <taxon>Theileria</taxon>
    </lineage>
</organism>
<comment type="caution">
    <text evidence="2">The sequence shown here is derived from an EMBL/GenBank/DDBJ whole genome shotgun (WGS) entry which is preliminary data.</text>
</comment>
<proteinExistence type="predicted"/>
<sequence length="208" mass="24279">MLDELPCLWNRLFGESTKYSSGYNRKLLNRAIEIERLNLQINKDLQHNSFEPEHYSFKRILGLILDSNDPELVENALDALLRLREELIVRYSPTSSNINIQGTFKDVSDEYGFEQMLENSIKMIIVDHFNRKIKDTHQEFIAQPDEVSNVAIINEFIGVISELKSLVKNIKSAIANIEKTNRRAEEVERRQNVVEECLKFLEDYDSDE</sequence>
<dbReference type="VEuPathDB" id="PiroplasmaDB:BEWA_042730"/>
<dbReference type="OrthoDB" id="364124at2759"/>
<dbReference type="EMBL" id="ACOU01000002">
    <property type="protein sequence ID" value="EKX74235.1"/>
    <property type="molecule type" value="Genomic_DNA"/>
</dbReference>
<evidence type="ECO:0000256" key="1">
    <source>
        <dbReference type="SAM" id="Coils"/>
    </source>
</evidence>
<protein>
    <submittedName>
        <fullName evidence="2">Uncharacterized protein</fullName>
    </submittedName>
</protein>
<keyword evidence="3" id="KW-1185">Reference proteome</keyword>
<gene>
    <name evidence="2" type="ORF">BEWA_042730</name>
</gene>